<comment type="caution">
    <text evidence="2">The sequence shown here is derived from an EMBL/GenBank/DDBJ whole genome shotgun (WGS) entry which is preliminary data.</text>
</comment>
<dbReference type="SUPFAM" id="SSF47616">
    <property type="entry name" value="GST C-terminal domain-like"/>
    <property type="match status" value="1"/>
</dbReference>
<keyword evidence="3" id="KW-1185">Reference proteome</keyword>
<accession>A0A8I3AFP9</accession>
<dbReference type="InterPro" id="IPR036282">
    <property type="entry name" value="Glutathione-S-Trfase_C_sf"/>
</dbReference>
<feature type="domain" description="GST N-terminal" evidence="1">
    <location>
        <begin position="9"/>
        <end position="99"/>
    </location>
</feature>
<name>A0A8I3AFP9_9AGAM</name>
<dbReference type="Pfam" id="PF22041">
    <property type="entry name" value="GST_C_7"/>
    <property type="match status" value="1"/>
</dbReference>
<dbReference type="InterPro" id="IPR036249">
    <property type="entry name" value="Thioredoxin-like_sf"/>
</dbReference>
<dbReference type="SUPFAM" id="SSF52833">
    <property type="entry name" value="Thioredoxin-like"/>
    <property type="match status" value="1"/>
</dbReference>
<dbReference type="EMBL" id="JAGFBS010000002">
    <property type="protein sequence ID" value="KAG6380705.1"/>
    <property type="molecule type" value="Genomic_DNA"/>
</dbReference>
<proteinExistence type="predicted"/>
<dbReference type="Gene3D" id="1.20.1050.10">
    <property type="match status" value="1"/>
</dbReference>
<dbReference type="AlphaFoldDB" id="A0A8I3AFP9"/>
<dbReference type="OrthoDB" id="4951845at2759"/>
<gene>
    <name evidence="2" type="ORF">JVT61DRAFT_5083</name>
</gene>
<organism evidence="2 3">
    <name type="scientific">Boletus reticuloceps</name>
    <dbReference type="NCBI Taxonomy" id="495285"/>
    <lineage>
        <taxon>Eukaryota</taxon>
        <taxon>Fungi</taxon>
        <taxon>Dikarya</taxon>
        <taxon>Basidiomycota</taxon>
        <taxon>Agaricomycotina</taxon>
        <taxon>Agaricomycetes</taxon>
        <taxon>Agaricomycetidae</taxon>
        <taxon>Boletales</taxon>
        <taxon>Boletineae</taxon>
        <taxon>Boletaceae</taxon>
        <taxon>Boletoideae</taxon>
        <taxon>Boletus</taxon>
    </lineage>
</organism>
<evidence type="ECO:0000313" key="3">
    <source>
        <dbReference type="Proteomes" id="UP000683000"/>
    </source>
</evidence>
<dbReference type="Gene3D" id="3.40.30.10">
    <property type="entry name" value="Glutaredoxin"/>
    <property type="match status" value="1"/>
</dbReference>
<dbReference type="Proteomes" id="UP000683000">
    <property type="component" value="Unassembled WGS sequence"/>
</dbReference>
<evidence type="ECO:0000313" key="2">
    <source>
        <dbReference type="EMBL" id="KAG6380705.1"/>
    </source>
</evidence>
<evidence type="ECO:0000259" key="1">
    <source>
        <dbReference type="PROSITE" id="PS50404"/>
    </source>
</evidence>
<protein>
    <recommendedName>
        <fullName evidence="1">GST N-terminal domain-containing protein</fullName>
    </recommendedName>
</protein>
<reference evidence="2" key="1">
    <citation type="submission" date="2021-03" db="EMBL/GenBank/DDBJ databases">
        <title>Evolutionary innovations through gain and loss of genes in the ectomycorrhizal Boletales.</title>
        <authorList>
            <person name="Wu G."/>
            <person name="Miyauchi S."/>
            <person name="Morin E."/>
            <person name="Yang Z.-L."/>
            <person name="Xu J."/>
            <person name="Martin F.M."/>
        </authorList>
    </citation>
    <scope>NUCLEOTIDE SEQUENCE</scope>
    <source>
        <strain evidence="2">BR01</strain>
    </source>
</reference>
<sequence>MLPLVLYDLPSRLPGNSWSFNPAKPRFVLSYKNLPFNTVWVEYPDIAPKMKEIGASPDKRLDGSELYTVPVLSDPNTGALITDSWTIAVYLDETYPEKLVFPKGSGGLIRSFDSAVGVLMSASLGFSLLRVSEILNERSQEYFVTTREAFLGGKVDEWSPEGPKRDAHWKAIEQKLYGSAKIWYEEAEGKWVMGDTFSYADIILAVYSLWFKKVYRDDECITKIAEVGYGNLCMYRIVGMLHDL</sequence>
<dbReference type="Pfam" id="PF13409">
    <property type="entry name" value="GST_N_2"/>
    <property type="match status" value="1"/>
</dbReference>
<dbReference type="InterPro" id="IPR054416">
    <property type="entry name" value="GST_UstS-like_C"/>
</dbReference>
<dbReference type="PROSITE" id="PS50404">
    <property type="entry name" value="GST_NTER"/>
    <property type="match status" value="1"/>
</dbReference>
<dbReference type="InterPro" id="IPR004045">
    <property type="entry name" value="Glutathione_S-Trfase_N"/>
</dbReference>